<dbReference type="InterPro" id="IPR011993">
    <property type="entry name" value="PH-like_dom_sf"/>
</dbReference>
<evidence type="ECO:0000313" key="8">
    <source>
        <dbReference type="Proteomes" id="UP001059041"/>
    </source>
</evidence>
<dbReference type="Proteomes" id="UP001059041">
    <property type="component" value="Linkage Group LG6"/>
</dbReference>
<dbReference type="InterPro" id="IPR050729">
    <property type="entry name" value="Rho-GAP"/>
</dbReference>
<organism evidence="7 8">
    <name type="scientific">Triplophysa rosa</name>
    <name type="common">Cave loach</name>
    <dbReference type="NCBI Taxonomy" id="992332"/>
    <lineage>
        <taxon>Eukaryota</taxon>
        <taxon>Metazoa</taxon>
        <taxon>Chordata</taxon>
        <taxon>Craniata</taxon>
        <taxon>Vertebrata</taxon>
        <taxon>Euteleostomi</taxon>
        <taxon>Actinopterygii</taxon>
        <taxon>Neopterygii</taxon>
        <taxon>Teleostei</taxon>
        <taxon>Ostariophysi</taxon>
        <taxon>Cypriniformes</taxon>
        <taxon>Nemacheilidae</taxon>
        <taxon>Triplophysa</taxon>
    </lineage>
</organism>
<feature type="compositionally biased region" description="Polar residues" evidence="6">
    <location>
        <begin position="66"/>
        <end position="81"/>
    </location>
</feature>
<evidence type="ECO:0000256" key="6">
    <source>
        <dbReference type="SAM" id="MobiDB-lite"/>
    </source>
</evidence>
<protein>
    <submittedName>
        <fullName evidence="7">Rho GTPase-activating protein 15</fullName>
    </submittedName>
</protein>
<dbReference type="GO" id="GO:0005096">
    <property type="term" value="F:GTPase activator activity"/>
    <property type="evidence" value="ECO:0007669"/>
    <property type="project" value="UniProtKB-KW"/>
</dbReference>
<feature type="region of interest" description="Disordered" evidence="6">
    <location>
        <begin position="1"/>
        <end position="22"/>
    </location>
</feature>
<feature type="region of interest" description="Disordered" evidence="6">
    <location>
        <begin position="66"/>
        <end position="110"/>
    </location>
</feature>
<keyword evidence="4" id="KW-0963">Cytoplasm</keyword>
<dbReference type="PANTHER" id="PTHR23176:SF108">
    <property type="entry name" value="RHO GTPASE-ACTIVATING PROTEIN 15"/>
    <property type="match status" value="1"/>
</dbReference>
<dbReference type="CDD" id="cd13233">
    <property type="entry name" value="PH_ARHGAP9-like"/>
    <property type="match status" value="1"/>
</dbReference>
<keyword evidence="8" id="KW-1185">Reference proteome</keyword>
<keyword evidence="3" id="KW-0343">GTPase activation</keyword>
<evidence type="ECO:0000256" key="4">
    <source>
        <dbReference type="ARBA" id="ARBA00022490"/>
    </source>
</evidence>
<dbReference type="AlphaFoldDB" id="A0A9W8C6E0"/>
<comment type="caution">
    <text evidence="7">The sequence shown here is derived from an EMBL/GenBank/DDBJ whole genome shotgun (WGS) entry which is preliminary data.</text>
</comment>
<evidence type="ECO:0000256" key="5">
    <source>
        <dbReference type="ARBA" id="ARBA00023136"/>
    </source>
</evidence>
<comment type="subcellular location">
    <subcellularLocation>
        <location evidence="2">Cytoplasm</location>
    </subcellularLocation>
    <subcellularLocation>
        <location evidence="1">Membrane</location>
        <topology evidence="1">Peripheral membrane protein</topology>
    </subcellularLocation>
</comment>
<evidence type="ECO:0000256" key="3">
    <source>
        <dbReference type="ARBA" id="ARBA00022468"/>
    </source>
</evidence>
<dbReference type="EMBL" id="JAFHDT010000006">
    <property type="protein sequence ID" value="KAI7808675.1"/>
    <property type="molecule type" value="Genomic_DNA"/>
</dbReference>
<evidence type="ECO:0000256" key="1">
    <source>
        <dbReference type="ARBA" id="ARBA00004170"/>
    </source>
</evidence>
<dbReference type="GO" id="GO:0016020">
    <property type="term" value="C:membrane"/>
    <property type="evidence" value="ECO:0007669"/>
    <property type="project" value="UniProtKB-SubCell"/>
</dbReference>
<accession>A0A9W8C6E0</accession>
<dbReference type="GO" id="GO:0005737">
    <property type="term" value="C:cytoplasm"/>
    <property type="evidence" value="ECO:0007669"/>
    <property type="project" value="UniProtKB-SubCell"/>
</dbReference>
<evidence type="ECO:0000313" key="7">
    <source>
        <dbReference type="EMBL" id="KAI7808675.1"/>
    </source>
</evidence>
<name>A0A9W8C6E0_TRIRA</name>
<dbReference type="Gene3D" id="2.30.29.30">
    <property type="entry name" value="Pleckstrin-homology domain (PH domain)/Phosphotyrosine-binding domain (PTB)"/>
    <property type="match status" value="1"/>
</dbReference>
<reference evidence="7" key="1">
    <citation type="submission" date="2021-02" db="EMBL/GenBank/DDBJ databases">
        <title>Comparative genomics reveals that relaxation of natural selection precedes convergent phenotypic evolution of cavefish.</title>
        <authorList>
            <person name="Peng Z."/>
        </authorList>
    </citation>
    <scope>NUCLEOTIDE SEQUENCE</scope>
    <source>
        <tissue evidence="7">Muscle</tissue>
    </source>
</reference>
<keyword evidence="5" id="KW-0472">Membrane</keyword>
<dbReference type="SUPFAM" id="SSF50729">
    <property type="entry name" value="PH domain-like"/>
    <property type="match status" value="1"/>
</dbReference>
<proteinExistence type="predicted"/>
<gene>
    <name evidence="7" type="ORF">IRJ41_011230</name>
</gene>
<sequence>MPARRMHANQTMDHRLRQSPQPLAVLQTPYRPLRNSLSPQFTGHGVRAMHKQAALVLPGAVQMRIKNSQSSSGERLSQTKSMVLPEPETLQKPVSSINRHRRNQSQHNMDASVGLQPVLKEYLNKAKIAEGGKKLRKNWTSSWVVLSSSQLLFYKESKQEAVANLKPSCRPDGVDLCGAAIEWTTEKSSRKNVMQVRQLILEYFNHCIDILTDKYCLVNLNGEAIETDLLFIKIYLKRDNLQTGVSGRPVLINTLIAELTFIMRQTVDKKPISDLL</sequence>
<dbReference type="PANTHER" id="PTHR23176">
    <property type="entry name" value="RHO/RAC/CDC GTPASE-ACTIVATING PROTEIN"/>
    <property type="match status" value="1"/>
</dbReference>
<evidence type="ECO:0000256" key="2">
    <source>
        <dbReference type="ARBA" id="ARBA00004496"/>
    </source>
</evidence>